<gene>
    <name evidence="2" type="ORF">QBC35DRAFT_534530</name>
</gene>
<evidence type="ECO:0000256" key="1">
    <source>
        <dbReference type="SAM" id="SignalP"/>
    </source>
</evidence>
<dbReference type="EMBL" id="MU864466">
    <property type="protein sequence ID" value="KAK4184980.1"/>
    <property type="molecule type" value="Genomic_DNA"/>
</dbReference>
<accession>A0AAN6WN36</accession>
<feature type="signal peptide" evidence="1">
    <location>
        <begin position="1"/>
        <end position="19"/>
    </location>
</feature>
<evidence type="ECO:0000313" key="3">
    <source>
        <dbReference type="Proteomes" id="UP001302126"/>
    </source>
</evidence>
<proteinExistence type="predicted"/>
<comment type="caution">
    <text evidence="2">The sequence shown here is derived from an EMBL/GenBank/DDBJ whole genome shotgun (WGS) entry which is preliminary data.</text>
</comment>
<reference evidence="2" key="1">
    <citation type="journal article" date="2023" name="Mol. Phylogenet. Evol.">
        <title>Genome-scale phylogeny and comparative genomics of the fungal order Sordariales.</title>
        <authorList>
            <person name="Hensen N."/>
            <person name="Bonometti L."/>
            <person name="Westerberg I."/>
            <person name="Brannstrom I.O."/>
            <person name="Guillou S."/>
            <person name="Cros-Aarteil S."/>
            <person name="Calhoun S."/>
            <person name="Haridas S."/>
            <person name="Kuo A."/>
            <person name="Mondo S."/>
            <person name="Pangilinan J."/>
            <person name="Riley R."/>
            <person name="LaButti K."/>
            <person name="Andreopoulos B."/>
            <person name="Lipzen A."/>
            <person name="Chen C."/>
            <person name="Yan M."/>
            <person name="Daum C."/>
            <person name="Ng V."/>
            <person name="Clum A."/>
            <person name="Steindorff A."/>
            <person name="Ohm R.A."/>
            <person name="Martin F."/>
            <person name="Silar P."/>
            <person name="Natvig D.O."/>
            <person name="Lalanne C."/>
            <person name="Gautier V."/>
            <person name="Ament-Velasquez S.L."/>
            <person name="Kruys A."/>
            <person name="Hutchinson M.I."/>
            <person name="Powell A.J."/>
            <person name="Barry K."/>
            <person name="Miller A.N."/>
            <person name="Grigoriev I.V."/>
            <person name="Debuchy R."/>
            <person name="Gladieux P."/>
            <person name="Hiltunen Thoren M."/>
            <person name="Johannesson H."/>
        </authorList>
    </citation>
    <scope>NUCLEOTIDE SEQUENCE</scope>
    <source>
        <strain evidence="2">PSN309</strain>
    </source>
</reference>
<dbReference type="AlphaFoldDB" id="A0AAN6WN36"/>
<keyword evidence="1" id="KW-0732">Signal</keyword>
<feature type="chain" id="PRO_5042891879" evidence="1">
    <location>
        <begin position="20"/>
        <end position="112"/>
    </location>
</feature>
<organism evidence="2 3">
    <name type="scientific">Podospora australis</name>
    <dbReference type="NCBI Taxonomy" id="1536484"/>
    <lineage>
        <taxon>Eukaryota</taxon>
        <taxon>Fungi</taxon>
        <taxon>Dikarya</taxon>
        <taxon>Ascomycota</taxon>
        <taxon>Pezizomycotina</taxon>
        <taxon>Sordariomycetes</taxon>
        <taxon>Sordariomycetidae</taxon>
        <taxon>Sordariales</taxon>
        <taxon>Podosporaceae</taxon>
        <taxon>Podospora</taxon>
    </lineage>
</organism>
<evidence type="ECO:0000313" key="2">
    <source>
        <dbReference type="EMBL" id="KAK4184980.1"/>
    </source>
</evidence>
<keyword evidence="3" id="KW-1185">Reference proteome</keyword>
<protein>
    <submittedName>
        <fullName evidence="2">Uncharacterized protein</fullName>
    </submittedName>
</protein>
<name>A0AAN6WN36_9PEZI</name>
<reference evidence="2" key="2">
    <citation type="submission" date="2023-05" db="EMBL/GenBank/DDBJ databases">
        <authorList>
            <consortium name="Lawrence Berkeley National Laboratory"/>
            <person name="Steindorff A."/>
            <person name="Hensen N."/>
            <person name="Bonometti L."/>
            <person name="Westerberg I."/>
            <person name="Brannstrom I.O."/>
            <person name="Guillou S."/>
            <person name="Cros-Aarteil S."/>
            <person name="Calhoun S."/>
            <person name="Haridas S."/>
            <person name="Kuo A."/>
            <person name="Mondo S."/>
            <person name="Pangilinan J."/>
            <person name="Riley R."/>
            <person name="Labutti K."/>
            <person name="Andreopoulos B."/>
            <person name="Lipzen A."/>
            <person name="Chen C."/>
            <person name="Yanf M."/>
            <person name="Daum C."/>
            <person name="Ng V."/>
            <person name="Clum A."/>
            <person name="Ohm R."/>
            <person name="Martin F."/>
            <person name="Silar P."/>
            <person name="Natvig D."/>
            <person name="Lalanne C."/>
            <person name="Gautier V."/>
            <person name="Ament-Velasquez S.L."/>
            <person name="Kruys A."/>
            <person name="Hutchinson M.I."/>
            <person name="Powell A.J."/>
            <person name="Barry K."/>
            <person name="Miller A.N."/>
            <person name="Grigoriev I.V."/>
            <person name="Debuchy R."/>
            <person name="Gladieux P."/>
            <person name="Thoren M.H."/>
            <person name="Johannesson H."/>
        </authorList>
    </citation>
    <scope>NUCLEOTIDE SEQUENCE</scope>
    <source>
        <strain evidence="2">PSN309</strain>
    </source>
</reference>
<dbReference type="Proteomes" id="UP001302126">
    <property type="component" value="Unassembled WGS sequence"/>
</dbReference>
<sequence>MQLTRAFTTIFAIAGTAAAVAVPAPVGNSLEARQGCTILGGLLGCVSEAGALAGCLLDLPVSVEKLTTCLGPVLPDVCDCLTCGLGAIVTLPNIIDVDALCDTPPTLPPVSA</sequence>